<dbReference type="RefSeq" id="WP_075006640.1">
    <property type="nucleotide sequence ID" value="NZ_FOAP01000005.1"/>
</dbReference>
<evidence type="ECO:0000256" key="2">
    <source>
        <dbReference type="SAM" id="MobiDB-lite"/>
    </source>
</evidence>
<dbReference type="InterPro" id="IPR001387">
    <property type="entry name" value="Cro/C1-type_HTH"/>
</dbReference>
<dbReference type="Pfam" id="PF13560">
    <property type="entry name" value="HTH_31"/>
    <property type="match status" value="2"/>
</dbReference>
<organism evidence="4 5">
    <name type="scientific">Stigmatella aurantiaca</name>
    <dbReference type="NCBI Taxonomy" id="41"/>
    <lineage>
        <taxon>Bacteria</taxon>
        <taxon>Pseudomonadati</taxon>
        <taxon>Myxococcota</taxon>
        <taxon>Myxococcia</taxon>
        <taxon>Myxococcales</taxon>
        <taxon>Cystobacterineae</taxon>
        <taxon>Archangiaceae</taxon>
        <taxon>Stigmatella</taxon>
    </lineage>
</organism>
<keyword evidence="5" id="KW-1185">Reference proteome</keyword>
<dbReference type="OrthoDB" id="5461399at2"/>
<sequence>MDGLDRRTLGRNIRQARHRLGLTQEQIAERINMTPEVYGRMERGNLVPRLERFVLLCRVLGETPDRLISRHAPAEDGAEDGEAPDPADVPVDDLQHRLGTNMREARKRLGLTQVEMAERLHLPVDLYGRMERGETLPRLDSFVAICQVLGEMSDQLLGLSPPPAGKAR</sequence>
<evidence type="ECO:0000259" key="3">
    <source>
        <dbReference type="PROSITE" id="PS50943"/>
    </source>
</evidence>
<dbReference type="GO" id="GO:0003700">
    <property type="term" value="F:DNA-binding transcription factor activity"/>
    <property type="evidence" value="ECO:0007669"/>
    <property type="project" value="TreeGrafter"/>
</dbReference>
<dbReference type="InterPro" id="IPR010982">
    <property type="entry name" value="Lambda_DNA-bd_dom_sf"/>
</dbReference>
<dbReference type="GO" id="GO:0003677">
    <property type="term" value="F:DNA binding"/>
    <property type="evidence" value="ECO:0007669"/>
    <property type="project" value="UniProtKB-KW"/>
</dbReference>
<dbReference type="PANTHER" id="PTHR46797">
    <property type="entry name" value="HTH-TYPE TRANSCRIPTIONAL REGULATOR"/>
    <property type="match status" value="1"/>
</dbReference>
<dbReference type="CDD" id="cd00093">
    <property type="entry name" value="HTH_XRE"/>
    <property type="match status" value="2"/>
</dbReference>
<name>A0A1H7PLF5_STIAU</name>
<gene>
    <name evidence="4" type="ORF">SAMN05444354_105333</name>
</gene>
<dbReference type="PANTHER" id="PTHR46797:SF1">
    <property type="entry name" value="METHYLPHOSPHONATE SYNTHASE"/>
    <property type="match status" value="1"/>
</dbReference>
<dbReference type="Gene3D" id="1.10.260.40">
    <property type="entry name" value="lambda repressor-like DNA-binding domains"/>
    <property type="match status" value="2"/>
</dbReference>
<accession>A0A1H7PLF5</accession>
<feature type="compositionally biased region" description="Acidic residues" evidence="2">
    <location>
        <begin position="76"/>
        <end position="85"/>
    </location>
</feature>
<dbReference type="Proteomes" id="UP000182719">
    <property type="component" value="Unassembled WGS sequence"/>
</dbReference>
<dbReference type="EMBL" id="FOAP01000005">
    <property type="protein sequence ID" value="SEL36630.1"/>
    <property type="molecule type" value="Genomic_DNA"/>
</dbReference>
<feature type="region of interest" description="Disordered" evidence="2">
    <location>
        <begin position="68"/>
        <end position="93"/>
    </location>
</feature>
<evidence type="ECO:0000313" key="4">
    <source>
        <dbReference type="EMBL" id="SEL36630.1"/>
    </source>
</evidence>
<dbReference type="GO" id="GO:0005829">
    <property type="term" value="C:cytosol"/>
    <property type="evidence" value="ECO:0007669"/>
    <property type="project" value="TreeGrafter"/>
</dbReference>
<feature type="domain" description="HTH cro/C1-type" evidence="3">
    <location>
        <begin position="13"/>
        <end position="67"/>
    </location>
</feature>
<evidence type="ECO:0000256" key="1">
    <source>
        <dbReference type="ARBA" id="ARBA00023125"/>
    </source>
</evidence>
<dbReference type="PROSITE" id="PS50943">
    <property type="entry name" value="HTH_CROC1"/>
    <property type="match status" value="2"/>
</dbReference>
<dbReference type="SMART" id="SM00530">
    <property type="entry name" value="HTH_XRE"/>
    <property type="match status" value="2"/>
</dbReference>
<keyword evidence="1 4" id="KW-0238">DNA-binding</keyword>
<reference evidence="5" key="1">
    <citation type="submission" date="2016-10" db="EMBL/GenBank/DDBJ databases">
        <authorList>
            <person name="Varghese N."/>
            <person name="Submissions S."/>
        </authorList>
    </citation>
    <scope>NUCLEOTIDE SEQUENCE [LARGE SCALE GENOMIC DNA]</scope>
    <source>
        <strain evidence="5">DSM 17044</strain>
    </source>
</reference>
<protein>
    <submittedName>
        <fullName evidence="4">DNA-binding transcriptional regulator, XRE-family HTH domain</fullName>
    </submittedName>
</protein>
<dbReference type="InterPro" id="IPR050807">
    <property type="entry name" value="TransReg_Diox_bact_type"/>
</dbReference>
<dbReference type="AlphaFoldDB" id="A0A1H7PLF5"/>
<feature type="domain" description="HTH cro/C1-type" evidence="3">
    <location>
        <begin position="102"/>
        <end position="156"/>
    </location>
</feature>
<proteinExistence type="predicted"/>
<dbReference type="SUPFAM" id="SSF47413">
    <property type="entry name" value="lambda repressor-like DNA-binding domains"/>
    <property type="match status" value="2"/>
</dbReference>
<evidence type="ECO:0000313" key="5">
    <source>
        <dbReference type="Proteomes" id="UP000182719"/>
    </source>
</evidence>